<dbReference type="eggNOG" id="KOG0800">
    <property type="taxonomic scope" value="Eukaryota"/>
</dbReference>
<dbReference type="AlphaFoldDB" id="W1PRS8"/>
<dbReference type="Proteomes" id="UP000017836">
    <property type="component" value="Unassembled WGS sequence"/>
</dbReference>
<sequence length="99" mass="11284">MFNKSSLCSIKLGEKIGSGDLHIEVLSSEKKRFNWARFSWEGSRKEECAVCLEGFKVGEVLVNMPCSHTFHFNCLVPWLQAHSVCPCCRTHVPFKDTHI</sequence>
<keyword evidence="2 4" id="KW-0863">Zinc-finger</keyword>
<dbReference type="InterPro" id="IPR051834">
    <property type="entry name" value="RING_finger_E3_ligase"/>
</dbReference>
<dbReference type="InterPro" id="IPR013083">
    <property type="entry name" value="Znf_RING/FYVE/PHD"/>
</dbReference>
<proteinExistence type="predicted"/>
<evidence type="ECO:0000256" key="1">
    <source>
        <dbReference type="ARBA" id="ARBA00022723"/>
    </source>
</evidence>
<dbReference type="GO" id="GO:0008270">
    <property type="term" value="F:zinc ion binding"/>
    <property type="evidence" value="ECO:0007669"/>
    <property type="project" value="UniProtKB-KW"/>
</dbReference>
<reference evidence="7" key="1">
    <citation type="journal article" date="2013" name="Science">
        <title>The Amborella genome and the evolution of flowering plants.</title>
        <authorList>
            <consortium name="Amborella Genome Project"/>
        </authorList>
    </citation>
    <scope>NUCLEOTIDE SEQUENCE [LARGE SCALE GENOMIC DNA]</scope>
</reference>
<evidence type="ECO:0000256" key="4">
    <source>
        <dbReference type="PROSITE-ProRule" id="PRU00175"/>
    </source>
</evidence>
<dbReference type="STRING" id="13333.W1PRS8"/>
<evidence type="ECO:0000313" key="7">
    <source>
        <dbReference type="Proteomes" id="UP000017836"/>
    </source>
</evidence>
<dbReference type="PROSITE" id="PS50089">
    <property type="entry name" value="ZF_RING_2"/>
    <property type="match status" value="1"/>
</dbReference>
<dbReference type="SUPFAM" id="SSF57850">
    <property type="entry name" value="RING/U-box"/>
    <property type="match status" value="1"/>
</dbReference>
<evidence type="ECO:0000256" key="2">
    <source>
        <dbReference type="ARBA" id="ARBA00022771"/>
    </source>
</evidence>
<evidence type="ECO:0000259" key="5">
    <source>
        <dbReference type="PROSITE" id="PS50089"/>
    </source>
</evidence>
<organism evidence="6 7">
    <name type="scientific">Amborella trichopoda</name>
    <dbReference type="NCBI Taxonomy" id="13333"/>
    <lineage>
        <taxon>Eukaryota</taxon>
        <taxon>Viridiplantae</taxon>
        <taxon>Streptophyta</taxon>
        <taxon>Embryophyta</taxon>
        <taxon>Tracheophyta</taxon>
        <taxon>Spermatophyta</taxon>
        <taxon>Magnoliopsida</taxon>
        <taxon>Amborellales</taxon>
        <taxon>Amborellaceae</taxon>
        <taxon>Amborella</taxon>
    </lineage>
</organism>
<dbReference type="PANTHER" id="PTHR45931">
    <property type="entry name" value="SI:CH211-59O9.10"/>
    <property type="match status" value="1"/>
</dbReference>
<keyword evidence="7" id="KW-1185">Reference proteome</keyword>
<dbReference type="EMBL" id="KI392852">
    <property type="protein sequence ID" value="ERN10421.1"/>
    <property type="molecule type" value="Genomic_DNA"/>
</dbReference>
<dbReference type="SMART" id="SM00184">
    <property type="entry name" value="RING"/>
    <property type="match status" value="1"/>
</dbReference>
<dbReference type="HOGENOM" id="CLU_181759_0_0_1"/>
<evidence type="ECO:0000313" key="6">
    <source>
        <dbReference type="EMBL" id="ERN10421.1"/>
    </source>
</evidence>
<keyword evidence="3" id="KW-0862">Zinc</keyword>
<dbReference type="PANTHER" id="PTHR45931:SF3">
    <property type="entry name" value="RING ZINC FINGER-CONTAINING PROTEIN"/>
    <property type="match status" value="1"/>
</dbReference>
<dbReference type="Gene3D" id="3.30.40.10">
    <property type="entry name" value="Zinc/RING finger domain, C3HC4 (zinc finger)"/>
    <property type="match status" value="1"/>
</dbReference>
<protein>
    <recommendedName>
        <fullName evidence="5">RING-type domain-containing protein</fullName>
    </recommendedName>
</protein>
<name>W1PRS8_AMBTC</name>
<keyword evidence="1" id="KW-0479">Metal-binding</keyword>
<accession>W1PRS8</accession>
<dbReference type="InterPro" id="IPR001841">
    <property type="entry name" value="Znf_RING"/>
</dbReference>
<gene>
    <name evidence="6" type="ORF">AMTR_s00026p00191500</name>
</gene>
<feature type="domain" description="RING-type" evidence="5">
    <location>
        <begin position="48"/>
        <end position="89"/>
    </location>
</feature>
<dbReference type="Pfam" id="PF13639">
    <property type="entry name" value="zf-RING_2"/>
    <property type="match status" value="1"/>
</dbReference>
<evidence type="ECO:0000256" key="3">
    <source>
        <dbReference type="ARBA" id="ARBA00022833"/>
    </source>
</evidence>
<dbReference type="Gramene" id="ERN10421">
    <property type="protein sequence ID" value="ERN10421"/>
    <property type="gene ID" value="AMTR_s00026p00191500"/>
</dbReference>
<dbReference type="CDD" id="cd16454">
    <property type="entry name" value="RING-H2_PA-TM-RING"/>
    <property type="match status" value="1"/>
</dbReference>